<accession>A0A1G2B293</accession>
<keyword evidence="1" id="KW-1133">Transmembrane helix</keyword>
<comment type="caution">
    <text evidence="2">The sequence shown here is derived from an EMBL/GenBank/DDBJ whole genome shotgun (WGS) entry which is preliminary data.</text>
</comment>
<feature type="transmembrane region" description="Helical" evidence="1">
    <location>
        <begin position="112"/>
        <end position="134"/>
    </location>
</feature>
<feature type="transmembrane region" description="Helical" evidence="1">
    <location>
        <begin position="12"/>
        <end position="28"/>
    </location>
</feature>
<evidence type="ECO:0000256" key="1">
    <source>
        <dbReference type="SAM" id="Phobius"/>
    </source>
</evidence>
<feature type="transmembrane region" description="Helical" evidence="1">
    <location>
        <begin position="69"/>
        <end position="87"/>
    </location>
</feature>
<organism evidence="2 3">
    <name type="scientific">Candidatus Kerfeldbacteria bacterium RIFCSPLOWO2_01_FULL_48_11</name>
    <dbReference type="NCBI Taxonomy" id="1798543"/>
    <lineage>
        <taxon>Bacteria</taxon>
        <taxon>Candidatus Kerfeldiibacteriota</taxon>
    </lineage>
</organism>
<dbReference type="EMBL" id="MHKE01000014">
    <property type="protein sequence ID" value="OGY83302.1"/>
    <property type="molecule type" value="Genomic_DNA"/>
</dbReference>
<keyword evidence="1" id="KW-0812">Transmembrane</keyword>
<keyword evidence="1" id="KW-0472">Membrane</keyword>
<proteinExistence type="predicted"/>
<dbReference type="AlphaFoldDB" id="A0A1G2B293"/>
<reference evidence="2 3" key="1">
    <citation type="journal article" date="2016" name="Nat. Commun.">
        <title>Thousands of microbial genomes shed light on interconnected biogeochemical processes in an aquifer system.</title>
        <authorList>
            <person name="Anantharaman K."/>
            <person name="Brown C.T."/>
            <person name="Hug L.A."/>
            <person name="Sharon I."/>
            <person name="Castelle C.J."/>
            <person name="Probst A.J."/>
            <person name="Thomas B.C."/>
            <person name="Singh A."/>
            <person name="Wilkins M.J."/>
            <person name="Karaoz U."/>
            <person name="Brodie E.L."/>
            <person name="Williams K.H."/>
            <person name="Hubbard S.S."/>
            <person name="Banfield J.F."/>
        </authorList>
    </citation>
    <scope>NUCLEOTIDE SEQUENCE [LARGE SCALE GENOMIC DNA]</scope>
</reference>
<sequence length="380" mass="42061">MYHIQLTFSKRVVVLLVAAFFSCVPYIATGQVNLSGFEGRGEVTTSTIYGCANPSEGIPDFSPISSTTFFAGIISIVTFATLVVYLLRSGTSRRSTELTQTVPLQKKWRRRVIITVLLIFFAIAFIGLLLSLTYPEVLLTSESPLEHQYYSGTDVVASLSDLTGRDHVTAQNTRINEDIFVTNSSRMKLTIPFYVDGKVKVENLISSIRSNAEHGQLTFQTLSEGGITFGGSCSQNRYYLIFTYLIDKNTYYAGSSSVIDTLKISFNAGKKITRNMQVHRGLGFEREVFANGRSLEFRQPYFYLPDPNGAMAVKVRIFGFDGVPLKGATAYLQDEEGITLDTLHESSPGEYTAMLSGLGTYTISLDGYLDWGGYINVTTE</sequence>
<protein>
    <submittedName>
        <fullName evidence="2">Uncharacterized protein</fullName>
    </submittedName>
</protein>
<name>A0A1G2B293_9BACT</name>
<evidence type="ECO:0000313" key="2">
    <source>
        <dbReference type="EMBL" id="OGY83302.1"/>
    </source>
</evidence>
<dbReference type="Proteomes" id="UP000179164">
    <property type="component" value="Unassembled WGS sequence"/>
</dbReference>
<gene>
    <name evidence="2" type="ORF">A2898_03360</name>
</gene>
<evidence type="ECO:0000313" key="3">
    <source>
        <dbReference type="Proteomes" id="UP000179164"/>
    </source>
</evidence>